<reference evidence="1 2" key="1">
    <citation type="journal article" date="2024" name="Chem. Sci.">
        <title>Discovery of megapolipeptins by genome mining of a Burkholderiales bacteria collection.</title>
        <authorList>
            <person name="Paulo B.S."/>
            <person name="Recchia M.J.J."/>
            <person name="Lee S."/>
            <person name="Fergusson C.H."/>
            <person name="Romanowski S.B."/>
            <person name="Hernandez A."/>
            <person name="Krull N."/>
            <person name="Liu D.Y."/>
            <person name="Cavanagh H."/>
            <person name="Bos A."/>
            <person name="Gray C.A."/>
            <person name="Murphy B.T."/>
            <person name="Linington R.G."/>
            <person name="Eustaquio A.S."/>
        </authorList>
    </citation>
    <scope>NUCLEOTIDE SEQUENCE [LARGE SCALE GENOMIC DNA]</scope>
    <source>
        <strain evidence="1 2">RL21-008-BIB-A</strain>
    </source>
</reference>
<evidence type="ECO:0000313" key="1">
    <source>
        <dbReference type="EMBL" id="MFL9925598.1"/>
    </source>
</evidence>
<evidence type="ECO:0008006" key="3">
    <source>
        <dbReference type="Google" id="ProtNLM"/>
    </source>
</evidence>
<dbReference type="PANTHER" id="PTHR35882:SF2">
    <property type="entry name" value="PELA"/>
    <property type="match status" value="1"/>
</dbReference>
<protein>
    <recommendedName>
        <fullName evidence="3">Polysaccharide deacetylase</fullName>
    </recommendedName>
</protein>
<dbReference type="PANTHER" id="PTHR35882">
    <property type="entry name" value="PELA"/>
    <property type="match status" value="1"/>
</dbReference>
<proteinExistence type="predicted"/>
<gene>
    <name evidence="1" type="ORF">PQR62_15065</name>
</gene>
<dbReference type="EMBL" id="JAQQFM010000006">
    <property type="protein sequence ID" value="MFL9925598.1"/>
    <property type="molecule type" value="Genomic_DNA"/>
</dbReference>
<evidence type="ECO:0000313" key="2">
    <source>
        <dbReference type="Proteomes" id="UP001629246"/>
    </source>
</evidence>
<dbReference type="RefSeq" id="WP_408158787.1">
    <property type="nucleotide sequence ID" value="NZ_JAQQFM010000006.1"/>
</dbReference>
<comment type="caution">
    <text evidence="1">The sequence shown here is derived from an EMBL/GenBank/DDBJ whole genome shotgun (WGS) entry which is preliminary data.</text>
</comment>
<organism evidence="1 2">
    <name type="scientific">Herbaspirillum lusitanum</name>
    <dbReference type="NCBI Taxonomy" id="213312"/>
    <lineage>
        <taxon>Bacteria</taxon>
        <taxon>Pseudomonadati</taxon>
        <taxon>Pseudomonadota</taxon>
        <taxon>Betaproteobacteria</taxon>
        <taxon>Burkholderiales</taxon>
        <taxon>Oxalobacteraceae</taxon>
        <taxon>Herbaspirillum</taxon>
    </lineage>
</organism>
<accession>A0ABW9A9V3</accession>
<sequence>MSVGVGSVELVPRNVLVLLDIPPGQDVHTSEAQRFLGIQLNHLGLRYEFLDLNRQTLPEMPLAGRYAGVVTWFRNGVDHPALVPWLSARIKEGVPIAVFNTFGFQMNRLSAAALGLSSVIAAPVSGDRLRIVNSDAQLIGFETVPRPDAGLLENIRLADPTARSLLRLQDSRNNIYDAAALTPWGGFVLAPFAIESLPVVDVPRWVLQPLKFLKAALRLPDLPAPDVTTEGGRRIMMSHLDGDGFPSKSEYPGTPFAVEVLQREIWDRYKFPVTVSVVEGELSPQGVYPALSAQTTALARKMFALPYVEPASHSFSHPFSWADAMNGTSKADINQMDGDASHTLEIPHYKFDLQREIKGSMDYINNTLLPPGKKAEIFFWTGNCVPPASAIEQTYLDGYLNMNGGDTLITNSRKSWTVMAAQGVRKEGWYQVFAPNQDENVYTGNWTGPFYGYERVIETFELTEAPIRFKPVDIYYHFYAGTKPASIAALNKIHRWAAAQPFTRLYASQYIRKVIDFENTSMARTPDGQLVVRTGANLRTLRLPDGTPAYAADSPGVAGIAPGPSGAYLIAAAAEVRLQPPADKPDPALPTLLEASGQVGDFSRKRNGNLTELRFSLTSNGQATFSVAGARQCKASADGAPLTPSANRANSIAGQPWFRAVSLDQTSNAHSAQSTNSASIRNAVLQYDIGTANAKIATTRHLVLVQCSL</sequence>
<dbReference type="CDD" id="cd10922">
    <property type="entry name" value="CE4_PelA_like_C"/>
    <property type="match status" value="1"/>
</dbReference>
<name>A0ABW9A9V3_9BURK</name>
<dbReference type="Proteomes" id="UP001629246">
    <property type="component" value="Unassembled WGS sequence"/>
</dbReference>
<keyword evidence="2" id="KW-1185">Reference proteome</keyword>